<name>A0AAV4VS89_CAEEX</name>
<reference evidence="1 2" key="1">
    <citation type="submission" date="2021-06" db="EMBL/GenBank/DDBJ databases">
        <title>Caerostris extrusa draft genome.</title>
        <authorList>
            <person name="Kono N."/>
            <person name="Arakawa K."/>
        </authorList>
    </citation>
    <scope>NUCLEOTIDE SEQUENCE [LARGE SCALE GENOMIC DNA]</scope>
</reference>
<keyword evidence="2" id="KW-1185">Reference proteome</keyword>
<dbReference type="Proteomes" id="UP001054945">
    <property type="component" value="Unassembled WGS sequence"/>
</dbReference>
<dbReference type="AlphaFoldDB" id="A0AAV4VS89"/>
<gene>
    <name evidence="1" type="ORF">CEXT_8401</name>
</gene>
<proteinExistence type="predicted"/>
<accession>A0AAV4VS89</accession>
<evidence type="ECO:0000313" key="2">
    <source>
        <dbReference type="Proteomes" id="UP001054945"/>
    </source>
</evidence>
<organism evidence="1 2">
    <name type="scientific">Caerostris extrusa</name>
    <name type="common">Bark spider</name>
    <name type="synonym">Caerostris bankana</name>
    <dbReference type="NCBI Taxonomy" id="172846"/>
    <lineage>
        <taxon>Eukaryota</taxon>
        <taxon>Metazoa</taxon>
        <taxon>Ecdysozoa</taxon>
        <taxon>Arthropoda</taxon>
        <taxon>Chelicerata</taxon>
        <taxon>Arachnida</taxon>
        <taxon>Araneae</taxon>
        <taxon>Araneomorphae</taxon>
        <taxon>Entelegynae</taxon>
        <taxon>Araneoidea</taxon>
        <taxon>Araneidae</taxon>
        <taxon>Caerostris</taxon>
    </lineage>
</organism>
<sequence length="572" mass="66258">MEPNSIPAAEPQLNKVINVPKIITIDLPSKGGVPKELLSSSNNALCLTSLKSKSDLQIIPCDKKEMLKNVFINERSDLKYSPEVSNISYLLHTPEIIHSEMSTNQKLNSNLHKISRTEKLSSTTCNNTRIDPMVKKTVNAVLNKPFKLVECESSKNSVILPSVKKVQTPSNFNFLHKNSNLCVKKLDAENETDESEVQIVYEKKKVRHFVNLKDSNLCVKKINSKRINKFSKPKDFKLERKKVNFQENTKMSILSPEKEILHESIRKKFISVNILENTKKINAESSIKFSNHELHFRSERKKDNFTDNIKSTCINELKQPACSMECDTQFTSLKKEEDTINVLHNKKRNKYKKSRSLFEYESQLASKSLNDIFNLSGVKNQDICLPYVLIEKLPDVIYQECISREYIKVPNIDKINISSSKNKRERDKNYEETDEEISFNMQIKSIKNQKNKRRKICYKSTCEKSEDIAFNSLTCKTNRNFSNHENYKDITSVLSSKKINTYEKMEKKNQNDKYQEGLNFIVKKYSILLEKTEKKILRILQRLFAFSFSPVGPVKQENQEFLKALFSPLISS</sequence>
<evidence type="ECO:0000313" key="1">
    <source>
        <dbReference type="EMBL" id="GIY72210.1"/>
    </source>
</evidence>
<comment type="caution">
    <text evidence="1">The sequence shown here is derived from an EMBL/GenBank/DDBJ whole genome shotgun (WGS) entry which is preliminary data.</text>
</comment>
<protein>
    <submittedName>
        <fullName evidence="1">Uncharacterized protein</fullName>
    </submittedName>
</protein>
<dbReference type="EMBL" id="BPLR01014913">
    <property type="protein sequence ID" value="GIY72210.1"/>
    <property type="molecule type" value="Genomic_DNA"/>
</dbReference>